<dbReference type="STRING" id="713585.THITH_08775"/>
<accession>W0DM57</accession>
<dbReference type="Pfam" id="PF00293">
    <property type="entry name" value="NUDIX"/>
    <property type="match status" value="1"/>
</dbReference>
<dbReference type="RefSeq" id="WP_006747499.1">
    <property type="nucleotide sequence ID" value="NZ_CP007029.1"/>
</dbReference>
<feature type="domain" description="Nudix hydrolase" evidence="4">
    <location>
        <begin position="6"/>
        <end position="133"/>
    </location>
</feature>
<dbReference type="InterPro" id="IPR015797">
    <property type="entry name" value="NUDIX_hydrolase-like_dom_sf"/>
</dbReference>
<dbReference type="PROSITE" id="PS51462">
    <property type="entry name" value="NUDIX"/>
    <property type="match status" value="1"/>
</dbReference>
<dbReference type="KEGG" id="tti:THITH_08775"/>
<dbReference type="AlphaFoldDB" id="W0DM57"/>
<dbReference type="OrthoDB" id="8594221at2"/>
<protein>
    <submittedName>
        <fullName evidence="5">NUDIX hydrolase</fullName>
    </submittedName>
</protein>
<dbReference type="InterPro" id="IPR000086">
    <property type="entry name" value="NUDIX_hydrolase_dom"/>
</dbReference>
<dbReference type="GO" id="GO:0016787">
    <property type="term" value="F:hydrolase activity"/>
    <property type="evidence" value="ECO:0007669"/>
    <property type="project" value="UniProtKB-KW"/>
</dbReference>
<dbReference type="PANTHER" id="PTHR43046">
    <property type="entry name" value="GDP-MANNOSE MANNOSYL HYDROLASE"/>
    <property type="match status" value="1"/>
</dbReference>
<proteinExistence type="predicted"/>
<dbReference type="Gene3D" id="3.90.79.10">
    <property type="entry name" value="Nucleoside Triphosphate Pyrophosphohydrolase"/>
    <property type="match status" value="1"/>
</dbReference>
<keyword evidence="2 5" id="KW-0378">Hydrolase</keyword>
<dbReference type="PANTHER" id="PTHR43046:SF12">
    <property type="entry name" value="GDP-MANNOSE MANNOSYL HYDROLASE"/>
    <property type="match status" value="1"/>
</dbReference>
<name>W0DM57_9GAMM</name>
<sequence>MTDRLRCHVTVAAVIADAGRFLFVEEAAGGRRVLNQPAGHLEAGEDLRSAVIREVREETGLDFRPEAWLGCDLLALPSGAVTLRVAFTGRAFPLPGTAPRDPAILATHWLTPDEARGWPLRSPLVQRSLERFAQGVRLPLDTVGALSRAP</sequence>
<evidence type="ECO:0000313" key="6">
    <source>
        <dbReference type="Proteomes" id="UP000005289"/>
    </source>
</evidence>
<dbReference type="Proteomes" id="UP000005289">
    <property type="component" value="Chromosome"/>
</dbReference>
<dbReference type="HOGENOM" id="CLU_037162_6_1_6"/>
<evidence type="ECO:0000256" key="3">
    <source>
        <dbReference type="ARBA" id="ARBA00022842"/>
    </source>
</evidence>
<reference evidence="5 6" key="1">
    <citation type="submission" date="2013-12" db="EMBL/GenBank/DDBJ databases">
        <authorList>
            <consortium name="DOE Joint Genome Institute"/>
            <person name="Muyzer G."/>
            <person name="Huntemann M."/>
            <person name="Han J."/>
            <person name="Chen A."/>
            <person name="Kyrpides N."/>
            <person name="Mavromatis K."/>
            <person name="Markowitz V."/>
            <person name="Palaniappan K."/>
            <person name="Ivanova N."/>
            <person name="Schaumberg A."/>
            <person name="Pati A."/>
            <person name="Liolios K."/>
            <person name="Nordberg H.P."/>
            <person name="Cantor M.N."/>
            <person name="Hua S.X."/>
            <person name="Woyke T."/>
        </authorList>
    </citation>
    <scope>NUCLEOTIDE SEQUENCE [LARGE SCALE GENOMIC DNA]</scope>
    <source>
        <strain evidence="5 6">ARh 1</strain>
    </source>
</reference>
<evidence type="ECO:0000256" key="2">
    <source>
        <dbReference type="ARBA" id="ARBA00022801"/>
    </source>
</evidence>
<comment type="cofactor">
    <cofactor evidence="1">
        <name>Mg(2+)</name>
        <dbReference type="ChEBI" id="CHEBI:18420"/>
    </cofactor>
</comment>
<dbReference type="SUPFAM" id="SSF55811">
    <property type="entry name" value="Nudix"/>
    <property type="match status" value="1"/>
</dbReference>
<keyword evidence="3" id="KW-0460">Magnesium</keyword>
<dbReference type="EMBL" id="CP007029">
    <property type="protein sequence ID" value="AHE98337.1"/>
    <property type="molecule type" value="Genomic_DNA"/>
</dbReference>
<evidence type="ECO:0000259" key="4">
    <source>
        <dbReference type="PROSITE" id="PS51462"/>
    </source>
</evidence>
<gene>
    <name evidence="5" type="ORF">THITH_08775</name>
</gene>
<evidence type="ECO:0000313" key="5">
    <source>
        <dbReference type="EMBL" id="AHE98337.1"/>
    </source>
</evidence>
<organism evidence="5 6">
    <name type="scientific">Thioalkalivibrio paradoxus ARh 1</name>
    <dbReference type="NCBI Taxonomy" id="713585"/>
    <lineage>
        <taxon>Bacteria</taxon>
        <taxon>Pseudomonadati</taxon>
        <taxon>Pseudomonadota</taxon>
        <taxon>Gammaproteobacteria</taxon>
        <taxon>Chromatiales</taxon>
        <taxon>Ectothiorhodospiraceae</taxon>
        <taxon>Thioalkalivibrio</taxon>
    </lineage>
</organism>
<dbReference type="InterPro" id="IPR020084">
    <property type="entry name" value="NUDIX_hydrolase_CS"/>
</dbReference>
<evidence type="ECO:0000256" key="1">
    <source>
        <dbReference type="ARBA" id="ARBA00001946"/>
    </source>
</evidence>
<keyword evidence="6" id="KW-1185">Reference proteome</keyword>
<dbReference type="PROSITE" id="PS00893">
    <property type="entry name" value="NUDIX_BOX"/>
    <property type="match status" value="1"/>
</dbReference>